<dbReference type="eggNOG" id="ENOG502R937">
    <property type="taxonomic scope" value="Eukaryota"/>
</dbReference>
<name>A0A1I7U5S1_9PELO</name>
<accession>A0A1I7U5S1</accession>
<dbReference type="AlphaFoldDB" id="A0A1I7U5S1"/>
<dbReference type="PANTHER" id="PTHR21503:SF8">
    <property type="entry name" value="F-BOX ASSOCIATED DOMAIN-CONTAINING PROTEIN-RELATED"/>
    <property type="match status" value="1"/>
</dbReference>
<reference evidence="2" key="1">
    <citation type="submission" date="2016-11" db="UniProtKB">
        <authorList>
            <consortium name="WormBaseParasite"/>
        </authorList>
    </citation>
    <scope>IDENTIFICATION</scope>
</reference>
<organism evidence="1 2">
    <name type="scientific">Caenorhabditis tropicalis</name>
    <dbReference type="NCBI Taxonomy" id="1561998"/>
    <lineage>
        <taxon>Eukaryota</taxon>
        <taxon>Metazoa</taxon>
        <taxon>Ecdysozoa</taxon>
        <taxon>Nematoda</taxon>
        <taxon>Chromadorea</taxon>
        <taxon>Rhabditida</taxon>
        <taxon>Rhabditina</taxon>
        <taxon>Rhabditomorpha</taxon>
        <taxon>Rhabditoidea</taxon>
        <taxon>Rhabditidae</taxon>
        <taxon>Peloderinae</taxon>
        <taxon>Caenorhabditis</taxon>
    </lineage>
</organism>
<evidence type="ECO:0000313" key="1">
    <source>
        <dbReference type="Proteomes" id="UP000095282"/>
    </source>
</evidence>
<proteinExistence type="predicted"/>
<keyword evidence="1" id="KW-1185">Reference proteome</keyword>
<sequence length="303" mass="35404">MGVQRITDNMEEKERIKLGMSDIDLRLELVTVHNFELTEELIVYEVVFHADSKSLVQLEIHEHIKSLFRFPSIVVVKGTPKELMNGLIQVEDVIASYLDGEELNVNTLDDFFSFYPNQKSTEIFYSIQGELTPDSKLLQIDNIILRETGTFATSILRNFKGKRFTGFHVICDDSFIIQLMKKWIESEDFWNLEVITFFVSTKSALDPVKISEEFEMKPWDESKRPRGYFLGERIYGLSDETIECGHFMDIERKKTKSWGLFILKEMYLSFLFGIEHFFKSKLSFIELIRVNCVFGTEAIETNF</sequence>
<dbReference type="Proteomes" id="UP000095282">
    <property type="component" value="Unplaced"/>
</dbReference>
<protein>
    <submittedName>
        <fullName evidence="2">FBA_2 domain-containing protein</fullName>
    </submittedName>
</protein>
<evidence type="ECO:0000313" key="2">
    <source>
        <dbReference type="WBParaSite" id="Csp11.Scaffold629.g15136.t1"/>
    </source>
</evidence>
<dbReference type="PANTHER" id="PTHR21503">
    <property type="entry name" value="F-BOX-CONTAINING HYPOTHETICAL PROTEIN C.ELEGANS"/>
    <property type="match status" value="1"/>
</dbReference>
<dbReference type="WBParaSite" id="Csp11.Scaffold629.g15136.t1">
    <property type="protein sequence ID" value="Csp11.Scaffold629.g15136.t1"/>
    <property type="gene ID" value="Csp11.Scaffold629.g15136"/>
</dbReference>